<comment type="function">
    <text evidence="1">May be involved in cell cycle regulation.</text>
</comment>
<accession>A0A0P4YQ36</accession>
<keyword evidence="6" id="KW-0832">Ubl conjugation</keyword>
<evidence type="ECO:0000256" key="5">
    <source>
        <dbReference type="ARBA" id="ARBA00022553"/>
    </source>
</evidence>
<dbReference type="AlphaFoldDB" id="A0A0P4YQ36"/>
<dbReference type="GO" id="GO:0005634">
    <property type="term" value="C:nucleus"/>
    <property type="evidence" value="ECO:0007669"/>
    <property type="project" value="UniProtKB-SubCell"/>
</dbReference>
<dbReference type="PANTHER" id="PTHR16523">
    <property type="entry name" value="PEST PROTEOLYTIC SIGNAL-CONTAINING NUCLEAR PROTEIN"/>
    <property type="match status" value="1"/>
</dbReference>
<feature type="compositionally biased region" description="Polar residues" evidence="10">
    <location>
        <begin position="112"/>
        <end position="125"/>
    </location>
</feature>
<feature type="compositionally biased region" description="Acidic residues" evidence="10">
    <location>
        <begin position="91"/>
        <end position="100"/>
    </location>
</feature>
<keyword evidence="8" id="KW-0539">Nucleus</keyword>
<evidence type="ECO:0000256" key="8">
    <source>
        <dbReference type="ARBA" id="ARBA00023242"/>
    </source>
</evidence>
<dbReference type="OrthoDB" id="10068198at2759"/>
<comment type="subcellular location">
    <subcellularLocation>
        <location evidence="2">Nucleus</location>
    </subcellularLocation>
</comment>
<dbReference type="GO" id="GO:0043161">
    <property type="term" value="P:proteasome-mediated ubiquitin-dependent protein catabolic process"/>
    <property type="evidence" value="ECO:0007669"/>
    <property type="project" value="TreeGrafter"/>
</dbReference>
<reference evidence="11" key="2">
    <citation type="submission" date="2015-10" db="EMBL/GenBank/DDBJ databases">
        <authorList>
            <person name="Gilbert D.G."/>
        </authorList>
    </citation>
    <scope>NUCLEOTIDE SEQUENCE</scope>
</reference>
<sequence>MVLSHIRQCFSIDLDSKTVEPKEARSLKRAGERSDEEDNKDALKKSKNIVDLKAPISHNKGLTIKLKQPATKKSEPKPELAKKTSVFGDSSDSDEAEEMPPEARMRMKNIGRDTQTSAGPNSFGKTRQGFCDSKKVFERQMKKVIEENSSE</sequence>
<evidence type="ECO:0000256" key="7">
    <source>
        <dbReference type="ARBA" id="ARBA00022990"/>
    </source>
</evidence>
<protein>
    <recommendedName>
        <fullName evidence="4">PEST proteolytic signal-containing nuclear protein</fullName>
    </recommendedName>
</protein>
<evidence type="ECO:0000256" key="3">
    <source>
        <dbReference type="ARBA" id="ARBA00011097"/>
    </source>
</evidence>
<keyword evidence="7" id="KW-0007">Acetylation</keyword>
<comment type="subunit">
    <text evidence="3">Interacts with UHRF2/NIRF.</text>
</comment>
<feature type="compositionally biased region" description="Basic and acidic residues" evidence="10">
    <location>
        <begin position="20"/>
        <end position="33"/>
    </location>
</feature>
<feature type="compositionally biased region" description="Basic and acidic residues" evidence="10">
    <location>
        <begin position="40"/>
        <end position="50"/>
    </location>
</feature>
<evidence type="ECO:0000313" key="11">
    <source>
        <dbReference type="EMBL" id="JAI97115.1"/>
    </source>
</evidence>
<name>A0A0P4YQ36_9CRUS</name>
<organism evidence="11">
    <name type="scientific">Daphnia magna</name>
    <dbReference type="NCBI Taxonomy" id="35525"/>
    <lineage>
        <taxon>Eukaryota</taxon>
        <taxon>Metazoa</taxon>
        <taxon>Ecdysozoa</taxon>
        <taxon>Arthropoda</taxon>
        <taxon>Crustacea</taxon>
        <taxon>Branchiopoda</taxon>
        <taxon>Diplostraca</taxon>
        <taxon>Cladocera</taxon>
        <taxon>Anomopoda</taxon>
        <taxon>Daphniidae</taxon>
        <taxon>Daphnia</taxon>
    </lineage>
</organism>
<keyword evidence="9" id="KW-0131">Cell cycle</keyword>
<evidence type="ECO:0000256" key="10">
    <source>
        <dbReference type="SAM" id="MobiDB-lite"/>
    </source>
</evidence>
<feature type="region of interest" description="Disordered" evidence="10">
    <location>
        <begin position="20"/>
        <end position="134"/>
    </location>
</feature>
<keyword evidence="5" id="KW-0597">Phosphoprotein</keyword>
<feature type="compositionally biased region" description="Basic and acidic residues" evidence="10">
    <location>
        <begin position="72"/>
        <end position="82"/>
    </location>
</feature>
<dbReference type="InterPro" id="IPR029169">
    <property type="entry name" value="PCNP"/>
</dbReference>
<dbReference type="GO" id="GO:0016567">
    <property type="term" value="P:protein ubiquitination"/>
    <property type="evidence" value="ECO:0007669"/>
    <property type="project" value="InterPro"/>
</dbReference>
<dbReference type="PANTHER" id="PTHR16523:SF6">
    <property type="entry name" value="PEST PROTEOLYTIC SIGNAL-CONTAINING NUCLEAR PROTEIN"/>
    <property type="match status" value="1"/>
</dbReference>
<evidence type="ECO:0000256" key="2">
    <source>
        <dbReference type="ARBA" id="ARBA00004123"/>
    </source>
</evidence>
<evidence type="ECO:0000256" key="1">
    <source>
        <dbReference type="ARBA" id="ARBA00002646"/>
    </source>
</evidence>
<evidence type="ECO:0000256" key="9">
    <source>
        <dbReference type="ARBA" id="ARBA00023306"/>
    </source>
</evidence>
<dbReference type="Pfam" id="PF15473">
    <property type="entry name" value="PCNP"/>
    <property type="match status" value="1"/>
</dbReference>
<reference evidence="11" key="1">
    <citation type="submission" date="2015-10" db="EMBL/GenBank/DDBJ databases">
        <title>Daphnia magna gene sets from two clonal populations assembled and annotated with EvidentialGene.</title>
        <authorList>
            <person name="Gilbert D."/>
            <person name="Podicheti R."/>
            <person name="Orsini L."/>
            <person name="Colbourne J."/>
            <person name="Pfrender M."/>
        </authorList>
    </citation>
    <scope>NUCLEOTIDE SEQUENCE</scope>
</reference>
<evidence type="ECO:0000256" key="4">
    <source>
        <dbReference type="ARBA" id="ARBA00022059"/>
    </source>
</evidence>
<proteinExistence type="predicted"/>
<dbReference type="EMBL" id="GDIP01226286">
    <property type="protein sequence ID" value="JAI97115.1"/>
    <property type="molecule type" value="Transcribed_RNA"/>
</dbReference>
<evidence type="ECO:0000256" key="6">
    <source>
        <dbReference type="ARBA" id="ARBA00022843"/>
    </source>
</evidence>